<dbReference type="InterPro" id="IPR036236">
    <property type="entry name" value="Znf_C2H2_sf"/>
</dbReference>
<dbReference type="GO" id="GO:0005634">
    <property type="term" value="C:nucleus"/>
    <property type="evidence" value="ECO:0007669"/>
    <property type="project" value="UniProtKB-SubCell"/>
</dbReference>
<evidence type="ECO:0000256" key="8">
    <source>
        <dbReference type="ARBA" id="ARBA00023242"/>
    </source>
</evidence>
<evidence type="ECO:0000256" key="7">
    <source>
        <dbReference type="ARBA" id="ARBA00023163"/>
    </source>
</evidence>
<dbReference type="SMART" id="SM00355">
    <property type="entry name" value="ZnF_C2H2"/>
    <property type="match status" value="3"/>
</dbReference>
<dbReference type="Proteomes" id="UP001608902">
    <property type="component" value="Unassembled WGS sequence"/>
</dbReference>
<comment type="subcellular location">
    <subcellularLocation>
        <location evidence="1">Nucleus</location>
    </subcellularLocation>
</comment>
<dbReference type="PROSITE" id="PS50157">
    <property type="entry name" value="ZINC_FINGER_C2H2_2"/>
    <property type="match status" value="3"/>
</dbReference>
<dbReference type="PANTHER" id="PTHR47772">
    <property type="entry name" value="ZINC FINGER PROTEIN 200"/>
    <property type="match status" value="1"/>
</dbReference>
<comment type="caution">
    <text evidence="11">The sequence shown here is derived from an EMBL/GenBank/DDBJ whole genome shotgun (WGS) entry which is preliminary data.</text>
</comment>
<keyword evidence="8" id="KW-0539">Nucleus</keyword>
<feature type="domain" description="C2H2-type" evidence="10">
    <location>
        <begin position="126"/>
        <end position="153"/>
    </location>
</feature>
<organism evidence="11 12">
    <name type="scientific">Gnathostoma spinigerum</name>
    <dbReference type="NCBI Taxonomy" id="75299"/>
    <lineage>
        <taxon>Eukaryota</taxon>
        <taxon>Metazoa</taxon>
        <taxon>Ecdysozoa</taxon>
        <taxon>Nematoda</taxon>
        <taxon>Chromadorea</taxon>
        <taxon>Rhabditida</taxon>
        <taxon>Spirurina</taxon>
        <taxon>Gnathostomatomorpha</taxon>
        <taxon>Gnathostomatoidea</taxon>
        <taxon>Gnathostomatidae</taxon>
        <taxon>Gnathostoma</taxon>
    </lineage>
</organism>
<keyword evidence="3" id="KW-0677">Repeat</keyword>
<evidence type="ECO:0000256" key="2">
    <source>
        <dbReference type="ARBA" id="ARBA00022723"/>
    </source>
</evidence>
<gene>
    <name evidence="11" type="ORF">AB6A40_011509</name>
</gene>
<keyword evidence="5" id="KW-0862">Zinc</keyword>
<evidence type="ECO:0000259" key="10">
    <source>
        <dbReference type="PROSITE" id="PS50157"/>
    </source>
</evidence>
<keyword evidence="4 9" id="KW-0863">Zinc-finger</keyword>
<dbReference type="Pfam" id="PF00096">
    <property type="entry name" value="zf-C2H2"/>
    <property type="match status" value="1"/>
</dbReference>
<dbReference type="SUPFAM" id="SSF57667">
    <property type="entry name" value="beta-beta-alpha zinc fingers"/>
    <property type="match status" value="1"/>
</dbReference>
<evidence type="ECO:0000256" key="4">
    <source>
        <dbReference type="ARBA" id="ARBA00022771"/>
    </source>
</evidence>
<evidence type="ECO:0000256" key="5">
    <source>
        <dbReference type="ARBA" id="ARBA00022833"/>
    </source>
</evidence>
<protein>
    <recommendedName>
        <fullName evidence="10">C2H2-type domain-containing protein</fullName>
    </recommendedName>
</protein>
<keyword evidence="12" id="KW-1185">Reference proteome</keyword>
<evidence type="ECO:0000256" key="1">
    <source>
        <dbReference type="ARBA" id="ARBA00004123"/>
    </source>
</evidence>
<accession>A0ABD6EXX0</accession>
<sequence>MYEMQAGNLRRHVSLLHPPDVTSRTVFRCPHCTCVFSAVQPLQVHIRKRHPEDSTTTDTSGGLSVVNTAEKTDGDIGQEESSKAYCSAQKVQRCRRLVCCSICGRAFGNSSDLMHHYRVHNGIRPYSCDNCDSSFTSRSSTKTHTGLHVQNDNASFISCSLSSSPYIKK</sequence>
<evidence type="ECO:0000256" key="6">
    <source>
        <dbReference type="ARBA" id="ARBA00023015"/>
    </source>
</evidence>
<dbReference type="EMBL" id="JBGFUD010021375">
    <property type="protein sequence ID" value="MFH4984800.1"/>
    <property type="molecule type" value="Genomic_DNA"/>
</dbReference>
<keyword evidence="6" id="KW-0805">Transcription regulation</keyword>
<dbReference type="AlphaFoldDB" id="A0ABD6EXX0"/>
<dbReference type="PANTHER" id="PTHR47772:SF13">
    <property type="entry name" value="GASTRULA ZINC FINGER PROTEIN XLCGF49.1-LIKE-RELATED"/>
    <property type="match status" value="1"/>
</dbReference>
<dbReference type="Gene3D" id="3.30.160.60">
    <property type="entry name" value="Classic Zinc Finger"/>
    <property type="match status" value="3"/>
</dbReference>
<evidence type="ECO:0000256" key="9">
    <source>
        <dbReference type="PROSITE-ProRule" id="PRU00042"/>
    </source>
</evidence>
<dbReference type="PROSITE" id="PS00028">
    <property type="entry name" value="ZINC_FINGER_C2H2_1"/>
    <property type="match status" value="3"/>
</dbReference>
<feature type="domain" description="C2H2-type" evidence="10">
    <location>
        <begin position="98"/>
        <end position="125"/>
    </location>
</feature>
<name>A0ABD6EXX0_9BILA</name>
<dbReference type="InterPro" id="IPR013087">
    <property type="entry name" value="Znf_C2H2_type"/>
</dbReference>
<evidence type="ECO:0000313" key="12">
    <source>
        <dbReference type="Proteomes" id="UP001608902"/>
    </source>
</evidence>
<dbReference type="GO" id="GO:0008270">
    <property type="term" value="F:zinc ion binding"/>
    <property type="evidence" value="ECO:0007669"/>
    <property type="project" value="UniProtKB-KW"/>
</dbReference>
<dbReference type="InterPro" id="IPR050636">
    <property type="entry name" value="C2H2-ZF_domain-containing"/>
</dbReference>
<keyword evidence="2" id="KW-0479">Metal-binding</keyword>
<evidence type="ECO:0000313" key="11">
    <source>
        <dbReference type="EMBL" id="MFH4984800.1"/>
    </source>
</evidence>
<proteinExistence type="predicted"/>
<reference evidence="11 12" key="1">
    <citation type="submission" date="2024-08" db="EMBL/GenBank/DDBJ databases">
        <title>Gnathostoma spinigerum genome.</title>
        <authorList>
            <person name="Gonzalez-Bertolin B."/>
            <person name="Monzon S."/>
            <person name="Zaballos A."/>
            <person name="Jimenez P."/>
            <person name="Dekumyoy P."/>
            <person name="Varona S."/>
            <person name="Cuesta I."/>
            <person name="Sumanam S."/>
            <person name="Adisakwattana P."/>
            <person name="Gasser R.B."/>
            <person name="Hernandez-Gonzalez A."/>
            <person name="Young N.D."/>
            <person name="Perteguer M.J."/>
        </authorList>
    </citation>
    <scope>NUCLEOTIDE SEQUENCE [LARGE SCALE GENOMIC DNA]</scope>
    <source>
        <strain evidence="11">AL3</strain>
        <tissue evidence="11">Liver</tissue>
    </source>
</reference>
<feature type="domain" description="C2H2-type" evidence="10">
    <location>
        <begin position="27"/>
        <end position="55"/>
    </location>
</feature>
<evidence type="ECO:0000256" key="3">
    <source>
        <dbReference type="ARBA" id="ARBA00022737"/>
    </source>
</evidence>
<keyword evidence="7" id="KW-0804">Transcription</keyword>